<reference evidence="1" key="1">
    <citation type="submission" date="2023-03" db="EMBL/GenBank/DDBJ databases">
        <title>Chromosome-level genomes of two armyworms, Mythimna separata and Mythimna loreyi, provide insights into the biosynthesis and reception of sex pheromones.</title>
        <authorList>
            <person name="Zhao H."/>
        </authorList>
    </citation>
    <scope>NUCLEOTIDE SEQUENCE</scope>
    <source>
        <strain evidence="1">BeijingLab</strain>
    </source>
</reference>
<evidence type="ECO:0000313" key="1">
    <source>
        <dbReference type="EMBL" id="KAJ8704844.1"/>
    </source>
</evidence>
<accession>A0ACC2PZW2</accession>
<protein>
    <submittedName>
        <fullName evidence="1">Uncharacterized protein</fullName>
    </submittedName>
</protein>
<dbReference type="Proteomes" id="UP001231649">
    <property type="component" value="Chromosome 30"/>
</dbReference>
<gene>
    <name evidence="1" type="ORF">PYW08_012164</name>
</gene>
<keyword evidence="2" id="KW-1185">Reference proteome</keyword>
<dbReference type="EMBL" id="CM056806">
    <property type="protein sequence ID" value="KAJ8704844.1"/>
    <property type="molecule type" value="Genomic_DNA"/>
</dbReference>
<proteinExistence type="predicted"/>
<sequence>MFCIPKYLFILCTITSVKAIGLRIDGLLNLGDNWNYEYRILRSDAANGDTHQRAEEDTDDKNFEDEYFQNDEPDKNVEAANLQKDDEEIPPADFQAIFKEEREIAYKKNEDKARAIDKMIARQKEEEKIQSQIESARDHLRLVEDKFRNNVKRLRKEAENPKLDQRLGPDKYKMHYIHNNKIAKTDITTAATERSNNATVDVKIGTAIIYEEATKKTTKKIKTTTVREVKKEYKDTRYSSESRSSESRDFSETFATVKNKTKDVKGPHAHVSTSKVNIMNKDNYTTQAPVKKIEVPVNKSIHYENKTRTPPTSTKVTTVRTKEIFTEPHTVGNDSRVIEFIEHLFNHSLKIFSKIREKTDQDHVKAQINDLAASYHKKFKEFIKDTKGQMIKTRLGTQKVILNTIDTSNRLLRRLLNFLINNMDKKGSLRHNARITNKLEKAIELEQKVQSLRACKRFGICRMGSGLSEFIIKILSILLKCDDAKFKQSIDAFTEVAKSTDYNGILESHIEKKLKILIGYLEKASIFMVRAMVMILKNTLMSQNKPMIVSNHTARSNVVNSTLIFLEIVDLLDTEVPKTEANQKDWNDMTNSLEQFANGKRKDIQAIMEVIFNHFTKNLKSLVEGRGMVPVFILCILLQTAAGALMYGYRRDSDDQPDLISDSKQSTQQKYDQLLSHLRSLFKERPDDNASSKSEDYNDFNPINNSGDKQHFDDLISEVTSALDNIKKELIKFNNDGILTLETPTIKPERRFKRDLSKTNLTVINTTTTSENDSVAANATEKPEPVTEKVKLLRDNNVTVKMEVLRVKNETDTNISGRRMMQFPSPPKYVTTTSRVKDKLLSYLEDTFNEVERKIKPLTNIKIALSNDDHYRIGYIIATIDTLEVNLKKLKNDMNLHQNVWDDEKILDLFDRIKATNTVTTSLIETLKQYLPRN</sequence>
<evidence type="ECO:0000313" key="2">
    <source>
        <dbReference type="Proteomes" id="UP001231649"/>
    </source>
</evidence>
<organism evidence="1 2">
    <name type="scientific">Mythimna loreyi</name>
    <dbReference type="NCBI Taxonomy" id="667449"/>
    <lineage>
        <taxon>Eukaryota</taxon>
        <taxon>Metazoa</taxon>
        <taxon>Ecdysozoa</taxon>
        <taxon>Arthropoda</taxon>
        <taxon>Hexapoda</taxon>
        <taxon>Insecta</taxon>
        <taxon>Pterygota</taxon>
        <taxon>Neoptera</taxon>
        <taxon>Endopterygota</taxon>
        <taxon>Lepidoptera</taxon>
        <taxon>Glossata</taxon>
        <taxon>Ditrysia</taxon>
        <taxon>Noctuoidea</taxon>
        <taxon>Noctuidae</taxon>
        <taxon>Noctuinae</taxon>
        <taxon>Hadenini</taxon>
        <taxon>Mythimna</taxon>
    </lineage>
</organism>
<name>A0ACC2PZW2_9NEOP</name>
<comment type="caution">
    <text evidence="1">The sequence shown here is derived from an EMBL/GenBank/DDBJ whole genome shotgun (WGS) entry which is preliminary data.</text>
</comment>